<gene>
    <name evidence="2" type="ORF">ElyMa_005191400</name>
</gene>
<dbReference type="InterPro" id="IPR002557">
    <property type="entry name" value="Chitin-bd_dom"/>
</dbReference>
<evidence type="ECO:0000313" key="2">
    <source>
        <dbReference type="EMBL" id="GFS25733.1"/>
    </source>
</evidence>
<comment type="caution">
    <text evidence="2">The sequence shown here is derived from an EMBL/GenBank/DDBJ whole genome shotgun (WGS) entry which is preliminary data.</text>
</comment>
<dbReference type="AlphaFoldDB" id="A0AAV4JVH7"/>
<dbReference type="GO" id="GO:0005576">
    <property type="term" value="C:extracellular region"/>
    <property type="evidence" value="ECO:0007669"/>
    <property type="project" value="InterPro"/>
</dbReference>
<name>A0AAV4JVH7_9GAST</name>
<dbReference type="EMBL" id="BMAT01010375">
    <property type="protein sequence ID" value="GFS25733.1"/>
    <property type="molecule type" value="Genomic_DNA"/>
</dbReference>
<accession>A0AAV4JVH7</accession>
<evidence type="ECO:0000259" key="1">
    <source>
        <dbReference type="Pfam" id="PF01607"/>
    </source>
</evidence>
<reference evidence="2 3" key="1">
    <citation type="journal article" date="2021" name="Elife">
        <title>Chloroplast acquisition without the gene transfer in kleptoplastic sea slugs, Plakobranchus ocellatus.</title>
        <authorList>
            <person name="Maeda T."/>
            <person name="Takahashi S."/>
            <person name="Yoshida T."/>
            <person name="Shimamura S."/>
            <person name="Takaki Y."/>
            <person name="Nagai Y."/>
            <person name="Toyoda A."/>
            <person name="Suzuki Y."/>
            <person name="Arimoto A."/>
            <person name="Ishii H."/>
            <person name="Satoh N."/>
            <person name="Nishiyama T."/>
            <person name="Hasebe M."/>
            <person name="Maruyama T."/>
            <person name="Minagawa J."/>
            <person name="Obokata J."/>
            <person name="Shigenobu S."/>
        </authorList>
    </citation>
    <scope>NUCLEOTIDE SEQUENCE [LARGE SCALE GENOMIC DNA]</scope>
</reference>
<dbReference type="Pfam" id="PF01607">
    <property type="entry name" value="CBM_14"/>
    <property type="match status" value="1"/>
</dbReference>
<dbReference type="GO" id="GO:0008061">
    <property type="term" value="F:chitin binding"/>
    <property type="evidence" value="ECO:0007669"/>
    <property type="project" value="InterPro"/>
</dbReference>
<dbReference type="SUPFAM" id="SSF57625">
    <property type="entry name" value="Invertebrate chitin-binding proteins"/>
    <property type="match status" value="1"/>
</dbReference>
<evidence type="ECO:0000313" key="3">
    <source>
        <dbReference type="Proteomes" id="UP000762676"/>
    </source>
</evidence>
<sequence length="181" mass="20602">MLKHLGFPNPSAVNKPGFYLHPYSSYRFIYCTNDGVSYLGDCGAGAYYNDQYKDCVLGTPPPPMTTTRKPATMPVTMAPRVTFPTLPPNTALPGMTTQYPLQPFPICTLENYRLGLHFFEWAANETKYIMCSEYPGMGRLKDCAPYHKWSQVHDVWDVTHLYFVVLGKVRTIEGQQLERTM</sequence>
<proteinExistence type="predicted"/>
<dbReference type="Proteomes" id="UP000762676">
    <property type="component" value="Unassembled WGS sequence"/>
</dbReference>
<keyword evidence="3" id="KW-1185">Reference proteome</keyword>
<organism evidence="2 3">
    <name type="scientific">Elysia marginata</name>
    <dbReference type="NCBI Taxonomy" id="1093978"/>
    <lineage>
        <taxon>Eukaryota</taxon>
        <taxon>Metazoa</taxon>
        <taxon>Spiralia</taxon>
        <taxon>Lophotrochozoa</taxon>
        <taxon>Mollusca</taxon>
        <taxon>Gastropoda</taxon>
        <taxon>Heterobranchia</taxon>
        <taxon>Euthyneura</taxon>
        <taxon>Panpulmonata</taxon>
        <taxon>Sacoglossa</taxon>
        <taxon>Placobranchoidea</taxon>
        <taxon>Plakobranchidae</taxon>
        <taxon>Elysia</taxon>
    </lineage>
</organism>
<dbReference type="InterPro" id="IPR036508">
    <property type="entry name" value="Chitin-bd_dom_sf"/>
</dbReference>
<protein>
    <recommendedName>
        <fullName evidence="1">Chitin-binding type-2 domain-containing protein</fullName>
    </recommendedName>
</protein>
<dbReference type="Gene3D" id="2.170.140.10">
    <property type="entry name" value="Chitin binding domain"/>
    <property type="match status" value="1"/>
</dbReference>
<feature type="domain" description="Chitin-binding type-2" evidence="1">
    <location>
        <begin position="15"/>
        <end position="56"/>
    </location>
</feature>